<protein>
    <submittedName>
        <fullName evidence="1">Uncharacterized protein</fullName>
    </submittedName>
</protein>
<dbReference type="Proteomes" id="UP001157006">
    <property type="component" value="Chromosome 4"/>
</dbReference>
<dbReference type="EMBL" id="OX451739">
    <property type="protein sequence ID" value="CAI8607354.1"/>
    <property type="molecule type" value="Genomic_DNA"/>
</dbReference>
<keyword evidence="2" id="KW-1185">Reference proteome</keyword>
<evidence type="ECO:0000313" key="2">
    <source>
        <dbReference type="Proteomes" id="UP001157006"/>
    </source>
</evidence>
<sequence length="106" mass="11860">MVAFCSQNSLFPLIFLIRPYSTKLAAIPPPSNNNQQFPNREALNTKLNQNRALIPNPKLFSSNFTHDAKEGYDDGDHKDCDDGDHKDVAVDYGYVALACAFLRKLS</sequence>
<dbReference type="AlphaFoldDB" id="A0AAV1ABC7"/>
<reference evidence="1 2" key="1">
    <citation type="submission" date="2023-01" db="EMBL/GenBank/DDBJ databases">
        <authorList>
            <person name="Kreplak J."/>
        </authorList>
    </citation>
    <scope>NUCLEOTIDE SEQUENCE [LARGE SCALE GENOMIC DNA]</scope>
</reference>
<gene>
    <name evidence="1" type="ORF">VFH_IV034440</name>
</gene>
<name>A0AAV1ABC7_VICFA</name>
<organism evidence="1 2">
    <name type="scientific">Vicia faba</name>
    <name type="common">Broad bean</name>
    <name type="synonym">Faba vulgaris</name>
    <dbReference type="NCBI Taxonomy" id="3906"/>
    <lineage>
        <taxon>Eukaryota</taxon>
        <taxon>Viridiplantae</taxon>
        <taxon>Streptophyta</taxon>
        <taxon>Embryophyta</taxon>
        <taxon>Tracheophyta</taxon>
        <taxon>Spermatophyta</taxon>
        <taxon>Magnoliopsida</taxon>
        <taxon>eudicotyledons</taxon>
        <taxon>Gunneridae</taxon>
        <taxon>Pentapetalae</taxon>
        <taxon>rosids</taxon>
        <taxon>fabids</taxon>
        <taxon>Fabales</taxon>
        <taxon>Fabaceae</taxon>
        <taxon>Papilionoideae</taxon>
        <taxon>50 kb inversion clade</taxon>
        <taxon>NPAAA clade</taxon>
        <taxon>Hologalegina</taxon>
        <taxon>IRL clade</taxon>
        <taxon>Fabeae</taxon>
        <taxon>Vicia</taxon>
    </lineage>
</organism>
<evidence type="ECO:0000313" key="1">
    <source>
        <dbReference type="EMBL" id="CAI8607354.1"/>
    </source>
</evidence>
<proteinExistence type="predicted"/>
<accession>A0AAV1ABC7</accession>